<dbReference type="PRINTS" id="PR01217">
    <property type="entry name" value="PRICHEXTENSN"/>
</dbReference>
<dbReference type="EMBL" id="CP048029">
    <property type="protein sequence ID" value="QIK38905.1"/>
    <property type="molecule type" value="Genomic_DNA"/>
</dbReference>
<dbReference type="KEGG" id="cjap:GWK36_13950"/>
<gene>
    <name evidence="4" type="ORF">GWK36_13950</name>
</gene>
<feature type="domain" description="Type II secretion system protein GspB C-terminal" evidence="3">
    <location>
        <begin position="230"/>
        <end position="287"/>
    </location>
</feature>
<proteinExistence type="predicted"/>
<evidence type="ECO:0000256" key="2">
    <source>
        <dbReference type="SAM" id="Phobius"/>
    </source>
</evidence>
<dbReference type="InterPro" id="IPR032389">
    <property type="entry name" value="GspB_C"/>
</dbReference>
<feature type="compositionally biased region" description="Pro residues" evidence="1">
    <location>
        <begin position="127"/>
        <end position="141"/>
    </location>
</feature>
<feature type="transmembrane region" description="Helical" evidence="2">
    <location>
        <begin position="41"/>
        <end position="61"/>
    </location>
</feature>
<keyword evidence="2" id="KW-1133">Transmembrane helix</keyword>
<organism evidence="4 5">
    <name type="scientific">Caldichromatium japonicum</name>
    <dbReference type="NCBI Taxonomy" id="2699430"/>
    <lineage>
        <taxon>Bacteria</taxon>
        <taxon>Pseudomonadati</taxon>
        <taxon>Pseudomonadota</taxon>
        <taxon>Gammaproteobacteria</taxon>
        <taxon>Chromatiales</taxon>
        <taxon>Chromatiaceae</taxon>
        <taxon>Caldichromatium</taxon>
    </lineage>
</organism>
<evidence type="ECO:0000313" key="4">
    <source>
        <dbReference type="EMBL" id="QIK38905.1"/>
    </source>
</evidence>
<feature type="compositionally biased region" description="Low complexity" evidence="1">
    <location>
        <begin position="79"/>
        <end position="98"/>
    </location>
</feature>
<protein>
    <submittedName>
        <fullName evidence="4">GspB domain-containing protein</fullName>
    </submittedName>
</protein>
<feature type="region of interest" description="Disordered" evidence="1">
    <location>
        <begin position="78"/>
        <end position="145"/>
    </location>
</feature>
<dbReference type="Pfam" id="PF16537">
    <property type="entry name" value="T2SSB"/>
    <property type="match status" value="1"/>
</dbReference>
<keyword evidence="2" id="KW-0812">Transmembrane</keyword>
<dbReference type="AlphaFoldDB" id="A0A6G7VGB2"/>
<keyword evidence="2" id="KW-0472">Membrane</keyword>
<sequence length="288" mass="31384">MSYILEALKRSQQERELGRVPSPYAPPLLAKRPAPPPAHHWALLAIGLAALAVVIALYAAFRSPGLWKDAPLVAQQPSAVPQTAPSATQPPASAAVSSPMPPLVEPPPPKPRPVVAEPAPSSAAAPSHPPTPTAPSVPTPTPGSADWEALALRQLEAEQAALNAAREVLQEEPRPASIPKDLVQEIQAFKEQVRREQQGQSSPSARHQPIKIPEDPTRLRLTLEQQAELPAYLMTVHVYDPDPARRFVIINTLRYREGEETREGFRVERILKEGAVLSYRGAPFYVPR</sequence>
<feature type="compositionally biased region" description="Low complexity" evidence="1">
    <location>
        <begin position="113"/>
        <end position="126"/>
    </location>
</feature>
<evidence type="ECO:0000313" key="5">
    <source>
        <dbReference type="Proteomes" id="UP000502699"/>
    </source>
</evidence>
<feature type="region of interest" description="Disordered" evidence="1">
    <location>
        <begin position="192"/>
        <end position="211"/>
    </location>
</feature>
<dbReference type="GO" id="GO:0015627">
    <property type="term" value="C:type II protein secretion system complex"/>
    <property type="evidence" value="ECO:0007669"/>
    <property type="project" value="InterPro"/>
</dbReference>
<reference evidence="5" key="1">
    <citation type="submission" date="2020-01" db="EMBL/GenBank/DDBJ databases">
        <title>Caldichromatium gen. nov., sp. nov., a thermophilic purple sulfur bacterium member of the family Chromatiaceae isolated from Nakabusa hot spring, Japan.</title>
        <authorList>
            <person name="Saini M.K."/>
            <person name="Hanada S."/>
            <person name="Tank M."/>
        </authorList>
    </citation>
    <scope>NUCLEOTIDE SEQUENCE [LARGE SCALE GENOMIC DNA]</scope>
    <source>
        <strain evidence="5">No.7</strain>
    </source>
</reference>
<evidence type="ECO:0000256" key="1">
    <source>
        <dbReference type="SAM" id="MobiDB-lite"/>
    </source>
</evidence>
<accession>A0A6G7VGB2</accession>
<keyword evidence="5" id="KW-1185">Reference proteome</keyword>
<dbReference type="RefSeq" id="WP_166272026.1">
    <property type="nucleotide sequence ID" value="NZ_CP048029.1"/>
</dbReference>
<name>A0A6G7VGB2_9GAMM</name>
<feature type="compositionally biased region" description="Pro residues" evidence="1">
    <location>
        <begin position="99"/>
        <end position="112"/>
    </location>
</feature>
<dbReference type="Proteomes" id="UP000502699">
    <property type="component" value="Chromosome"/>
</dbReference>
<evidence type="ECO:0000259" key="3">
    <source>
        <dbReference type="Pfam" id="PF16537"/>
    </source>
</evidence>